<dbReference type="Proteomes" id="UP000654257">
    <property type="component" value="Unassembled WGS sequence"/>
</dbReference>
<dbReference type="RefSeq" id="WP_188546726.1">
    <property type="nucleotide sequence ID" value="NZ_BMCU01000005.1"/>
</dbReference>
<accession>A0A917G4M6</accession>
<evidence type="ECO:0000259" key="1">
    <source>
        <dbReference type="Pfam" id="PF18029"/>
    </source>
</evidence>
<protein>
    <recommendedName>
        <fullName evidence="1">Glyoxalase-like domain-containing protein</fullName>
    </recommendedName>
</protein>
<keyword evidence="3" id="KW-1185">Reference proteome</keyword>
<dbReference type="Gene3D" id="3.10.180.10">
    <property type="entry name" value="2,3-Dihydroxybiphenyl 1,2-Dioxygenase, domain 1"/>
    <property type="match status" value="1"/>
</dbReference>
<comment type="caution">
    <text evidence="2">The sequence shown here is derived from an EMBL/GenBank/DDBJ whole genome shotgun (WGS) entry which is preliminary data.</text>
</comment>
<dbReference type="Pfam" id="PF18029">
    <property type="entry name" value="Glyoxalase_6"/>
    <property type="match status" value="1"/>
</dbReference>
<organism evidence="2 3">
    <name type="scientific">Rhodococcoides trifolii</name>
    <dbReference type="NCBI Taxonomy" id="908250"/>
    <lineage>
        <taxon>Bacteria</taxon>
        <taxon>Bacillati</taxon>
        <taxon>Actinomycetota</taxon>
        <taxon>Actinomycetes</taxon>
        <taxon>Mycobacteriales</taxon>
        <taxon>Nocardiaceae</taxon>
        <taxon>Rhodococcoides</taxon>
    </lineage>
</organism>
<feature type="domain" description="Glyoxalase-like" evidence="1">
    <location>
        <begin position="6"/>
        <end position="141"/>
    </location>
</feature>
<dbReference type="InterPro" id="IPR041581">
    <property type="entry name" value="Glyoxalase_6"/>
</dbReference>
<sequence length="141" mass="15521">MAYAFQVTVDAQDPHVLAAWWAETLGWTVEPTDSDFIADLVSKGAAQESDTRVFEGALVWKFGSAIVDPTSPGRPRVLFQLVPETKTVKNRMHLDVRVGDDRRAVADALIARGATYMHDGQGGPFQWITLTDPEGNEFCVT</sequence>
<dbReference type="InterPro" id="IPR029068">
    <property type="entry name" value="Glyas_Bleomycin-R_OHBP_Dase"/>
</dbReference>
<name>A0A917G4M6_9NOCA</name>
<dbReference type="SUPFAM" id="SSF54593">
    <property type="entry name" value="Glyoxalase/Bleomycin resistance protein/Dihydroxybiphenyl dioxygenase"/>
    <property type="match status" value="1"/>
</dbReference>
<reference evidence="2" key="1">
    <citation type="journal article" date="2014" name="Int. J. Syst. Evol. Microbiol.">
        <title>Complete genome sequence of Corynebacterium casei LMG S-19264T (=DSM 44701T), isolated from a smear-ripened cheese.</title>
        <authorList>
            <consortium name="US DOE Joint Genome Institute (JGI-PGF)"/>
            <person name="Walter F."/>
            <person name="Albersmeier A."/>
            <person name="Kalinowski J."/>
            <person name="Ruckert C."/>
        </authorList>
    </citation>
    <scope>NUCLEOTIDE SEQUENCE</scope>
    <source>
        <strain evidence="2">CCM 7905</strain>
    </source>
</reference>
<reference evidence="2" key="2">
    <citation type="submission" date="2020-09" db="EMBL/GenBank/DDBJ databases">
        <authorList>
            <person name="Sun Q."/>
            <person name="Sedlacek I."/>
        </authorList>
    </citation>
    <scope>NUCLEOTIDE SEQUENCE</scope>
    <source>
        <strain evidence="2">CCM 7905</strain>
    </source>
</reference>
<dbReference type="AlphaFoldDB" id="A0A917G4M6"/>
<dbReference type="PANTHER" id="PTHR35908">
    <property type="entry name" value="HYPOTHETICAL FUSION PROTEIN"/>
    <property type="match status" value="1"/>
</dbReference>
<dbReference type="EMBL" id="BMCU01000005">
    <property type="protein sequence ID" value="GGG22610.1"/>
    <property type="molecule type" value="Genomic_DNA"/>
</dbReference>
<gene>
    <name evidence="2" type="ORF">GCM10007304_40540</name>
</gene>
<evidence type="ECO:0000313" key="2">
    <source>
        <dbReference type="EMBL" id="GGG22610.1"/>
    </source>
</evidence>
<evidence type="ECO:0000313" key="3">
    <source>
        <dbReference type="Proteomes" id="UP000654257"/>
    </source>
</evidence>
<proteinExistence type="predicted"/>
<dbReference type="PANTHER" id="PTHR35908:SF1">
    <property type="entry name" value="CONSERVED PROTEIN"/>
    <property type="match status" value="1"/>
</dbReference>